<evidence type="ECO:0000256" key="3">
    <source>
        <dbReference type="ARBA" id="ARBA00023157"/>
    </source>
</evidence>
<evidence type="ECO:0000256" key="2">
    <source>
        <dbReference type="ARBA" id="ARBA00022525"/>
    </source>
</evidence>
<feature type="region of interest" description="Disordered" evidence="4">
    <location>
        <begin position="1"/>
        <end position="23"/>
    </location>
</feature>
<dbReference type="InterPro" id="IPR047565">
    <property type="entry name" value="Alpha-macroglob_thiol-ester_cl"/>
</dbReference>
<dbReference type="GO" id="GO:0004866">
    <property type="term" value="F:endopeptidase inhibitor activity"/>
    <property type="evidence" value="ECO:0007669"/>
    <property type="project" value="InterPro"/>
</dbReference>
<keyword evidence="3" id="KW-1015">Disulfide bond</keyword>
<dbReference type="GO" id="GO:0005615">
    <property type="term" value="C:extracellular space"/>
    <property type="evidence" value="ECO:0007669"/>
    <property type="project" value="InterPro"/>
</dbReference>
<name>A0A131Z8N3_RHIAP</name>
<feature type="region of interest" description="Disordered" evidence="4">
    <location>
        <begin position="1679"/>
        <end position="1706"/>
    </location>
</feature>
<protein>
    <submittedName>
        <fullName evidence="6">CD109 antigen (Gov platelet alloantigens)</fullName>
    </submittedName>
</protein>
<proteinExistence type="predicted"/>
<feature type="compositionally biased region" description="Basic residues" evidence="4">
    <location>
        <begin position="1682"/>
        <end position="1695"/>
    </location>
</feature>
<dbReference type="PROSITE" id="PS00477">
    <property type="entry name" value="ALPHA_2_MACROGLOBULIN"/>
    <property type="match status" value="1"/>
</dbReference>
<dbReference type="SMART" id="SM01360">
    <property type="entry name" value="A2M"/>
    <property type="match status" value="1"/>
</dbReference>
<dbReference type="Pfam" id="PF17790">
    <property type="entry name" value="MG1"/>
    <property type="match status" value="1"/>
</dbReference>
<dbReference type="Pfam" id="PF07703">
    <property type="entry name" value="A2M_BRD"/>
    <property type="match status" value="1"/>
</dbReference>
<dbReference type="SMART" id="SM00643">
    <property type="entry name" value="C345C"/>
    <property type="match status" value="1"/>
</dbReference>
<dbReference type="SUPFAM" id="SSF49410">
    <property type="entry name" value="Alpha-macroglobulin receptor domain"/>
    <property type="match status" value="1"/>
</dbReference>
<dbReference type="FunFam" id="2.60.40.10:FF:000155">
    <property type="entry name" value="complement C3 isoform X1"/>
    <property type="match status" value="1"/>
</dbReference>
<sequence>SARKPRRRRPSSWSTKLSSLGPQDPEVSVGLVVTMNEVRILWLLTAVLVSSVWVDANNECVVVTPNVLRLGAQETVVVMVSGSPQRVNMTLESHPAGRRPFFQKTFYAVPGSPLTAQVSVGSDNLTELQLSKEDMQVTLTVQCGSLWTRQVRLGVSGSSADLLFLQTDKPIYQPGTTVHIRFIALNGSLKPASTPFKLEVRNPQDVVLEQRDFHPDKELMLTHHFDVPKHTVLGEWKLVMRYGHKFLQNTTATFAVDKYVLPRFSVALKTVDYILPDFDKITVKARAKFVNKQIVRGFVTFRFSVKNEVGAEEEIGISEMPKALDAGDAEYKLRRDELVAKLGRPKVDALFAARARLVVEATVIEEATGIRESARSEQAVFSTSPYLVSTARSEKSFKPGFKFYVMADVTYANGEPATGVLTKLTCDGCDMQSNTATTDKNGVVTFFVASKIGDDRFNFKVETADPKYTNQQQARSNLLVSRYNDNSQKYLIIERKDPKTLLKVGGSFEAVLFKSDGVQLTSAYYLVLSRGRVLKAGKVAVDNVIDHRVTFTVTPEMTPSFRVVVVGFLNGQLATDAVYVNAEPTCTQDSDFTLTRRNLDEQPGPGSTETLVLTGTAGTRVGLLGVDQAVYLLRRKDLLTREKVFQSMQAKDLGHGFDAGTAAVHTLANSGVAVLAVHGTYGGAGDGQRRSKREVTANVLEQFQNETLRNCCSSGLLKDPFLRSCKDREEALHSYLVAGSALYSEKCVEAFATCCRHIENNQIVGRTNADDSDVLGDGDFNFEGGERRAFMETWLFKELEISENQETTYDVSLPDSITTWELSAVSVAPSGGICVLDPLEIRAFKKLFVEVNLPYSVIQNEQVEIPVTVYNYDRSDQMVRVAMLGTEHVCSGAKEGKPSAVRKIKVPRGQGRTVTFPVVPLAAGEREIHVAATSESSARDAVKVKLRVETPGVPKEDSFNIILDPQNTQKRKERHHASPERKYRETFALGDGHLIEIPRPNISPKEVVPGSERCEIDIVGNEMGAALEASVKSPDTLLRMPSGCGEQTMIGLAPTLYAYEYLKTADLISPQDENRALDFIRKGYQRILTFRKPDGSFAVWTSYASSLWLTAFVVRSLCEARKSVHIDDNVLTKGLSYILTQQQQDGSFHDIYKLIHGDLLGGVKGALPLTAYTLLTLQECTKDGVEIPGLKKSTAKATVFIGKELERDKPAYETSLAAYALSLGDSPAKNDALVKLRSILQPGQDGGWHVSAGSEPLSIQATAYALMALLEAGGSRDDVTPLVQWLNLRMNPSGSLRSSQDTVVALQALSKYAIYARNSGIDLTCEVTRSNDRNFVRTVRIKRDNAQVRNRIEIPEFNDKVFVSVKGSGTATMYFVTSYHAPATGADLLCEFKLDIDFWQKKVDINQVLKNKKKPKEAYGMKVCARSLKDNVKGMAILDVGLMTGFKPITADLDKLVQSRIVDKYEYSQRSVVFYLQTIPADRDVCVEFGLDQEFAIGKLQSSSVKAYAYYDPDISCTKFYAPNSTSPLLKIKCDGPGQSDVCTCLEGGCPPENLQDMFTKSNGEILTTPECREEMRLHACDGVDFVWLGTARNTTHKDGFISARFLIETVLKPGIESNDELKDEQRVVKARDHCESFSIKDGAKYIIMGMDPKYKEKDDFGEEHYVYVIDSDSIVIDHSPKGRGTRRPRIRKPGQRGPNVAESPKNDNCDWEKLVAWFIKEFSNEDTRCYT</sequence>
<dbReference type="SMART" id="SM01361">
    <property type="entry name" value="A2M_recep"/>
    <property type="match status" value="1"/>
</dbReference>
<evidence type="ECO:0000256" key="1">
    <source>
        <dbReference type="ARBA" id="ARBA00004613"/>
    </source>
</evidence>
<dbReference type="Pfam" id="PF17789">
    <property type="entry name" value="MG4"/>
    <property type="match status" value="1"/>
</dbReference>
<dbReference type="InterPro" id="IPR009048">
    <property type="entry name" value="A-macroglobulin_rcpt-bd"/>
</dbReference>
<dbReference type="Gene3D" id="6.20.50.160">
    <property type="match status" value="1"/>
</dbReference>
<dbReference type="Gene3D" id="1.50.10.20">
    <property type="match status" value="1"/>
</dbReference>
<dbReference type="Gene3D" id="2.20.130.20">
    <property type="match status" value="1"/>
</dbReference>
<feature type="compositionally biased region" description="Basic residues" evidence="4">
    <location>
        <begin position="1"/>
        <end position="10"/>
    </location>
</feature>
<organism evidence="6">
    <name type="scientific">Rhipicephalus appendiculatus</name>
    <name type="common">Brown ear tick</name>
    <dbReference type="NCBI Taxonomy" id="34631"/>
    <lineage>
        <taxon>Eukaryota</taxon>
        <taxon>Metazoa</taxon>
        <taxon>Ecdysozoa</taxon>
        <taxon>Arthropoda</taxon>
        <taxon>Chelicerata</taxon>
        <taxon>Arachnida</taxon>
        <taxon>Acari</taxon>
        <taxon>Parasitiformes</taxon>
        <taxon>Ixodida</taxon>
        <taxon>Ixodoidea</taxon>
        <taxon>Ixodidae</taxon>
        <taxon>Rhipicephalinae</taxon>
        <taxon>Rhipicephalus</taxon>
        <taxon>Rhipicephalus</taxon>
    </lineage>
</organism>
<dbReference type="EMBL" id="GEDV01001239">
    <property type="protein sequence ID" value="JAP87318.1"/>
    <property type="molecule type" value="Transcribed_RNA"/>
</dbReference>
<dbReference type="Pfam" id="PF00207">
    <property type="entry name" value="A2M"/>
    <property type="match status" value="1"/>
</dbReference>
<dbReference type="PANTHER" id="PTHR11412">
    <property type="entry name" value="MACROGLOBULIN / COMPLEMENT"/>
    <property type="match status" value="1"/>
</dbReference>
<reference evidence="6" key="1">
    <citation type="journal article" date="2016" name="Ticks Tick Borne Dis.">
        <title>De novo assembly and annotation of the salivary gland transcriptome of Rhipicephalus appendiculatus male and female ticks during blood feeding.</title>
        <authorList>
            <person name="de Castro M.H."/>
            <person name="de Klerk D."/>
            <person name="Pienaar R."/>
            <person name="Latif A.A."/>
            <person name="Rees D.J."/>
            <person name="Mans B.J."/>
        </authorList>
    </citation>
    <scope>NUCLEOTIDE SEQUENCE</scope>
    <source>
        <tissue evidence="6">Salivary glands</tissue>
    </source>
</reference>
<dbReference type="InterPro" id="IPR018933">
    <property type="entry name" value="Netrin_module_non-TIMP"/>
</dbReference>
<comment type="subcellular location">
    <subcellularLocation>
        <location evidence="1">Secreted</location>
    </subcellularLocation>
</comment>
<dbReference type="InterPro" id="IPR040839">
    <property type="entry name" value="MG4"/>
</dbReference>
<evidence type="ECO:0000256" key="4">
    <source>
        <dbReference type="SAM" id="MobiDB-lite"/>
    </source>
</evidence>
<dbReference type="Gene3D" id="2.60.120.1540">
    <property type="match status" value="1"/>
</dbReference>
<dbReference type="SMART" id="SM01419">
    <property type="entry name" value="Thiol-ester_cl"/>
    <property type="match status" value="1"/>
</dbReference>
<evidence type="ECO:0000259" key="5">
    <source>
        <dbReference type="PROSITE" id="PS01178"/>
    </source>
</evidence>
<dbReference type="Gene3D" id="2.60.40.1930">
    <property type="match status" value="3"/>
</dbReference>
<dbReference type="Pfam" id="PF01835">
    <property type="entry name" value="MG2"/>
    <property type="match status" value="1"/>
</dbReference>
<dbReference type="PROSITE" id="PS01178">
    <property type="entry name" value="ANAPHYLATOXIN_2"/>
    <property type="match status" value="1"/>
</dbReference>
<dbReference type="InterPro" id="IPR019742">
    <property type="entry name" value="MacrogloblnA2_CS"/>
</dbReference>
<dbReference type="InterPro" id="IPR050473">
    <property type="entry name" value="A2M/Complement_sys"/>
</dbReference>
<dbReference type="InterPro" id="IPR041555">
    <property type="entry name" value="MG3"/>
</dbReference>
<dbReference type="SUPFAM" id="SSF47686">
    <property type="entry name" value="Anaphylotoxins (complement system)"/>
    <property type="match status" value="1"/>
</dbReference>
<dbReference type="Pfam" id="PF07677">
    <property type="entry name" value="A2M_recep"/>
    <property type="match status" value="1"/>
</dbReference>
<feature type="non-terminal residue" evidence="6">
    <location>
        <position position="1"/>
    </location>
</feature>
<dbReference type="InterPro" id="IPR041425">
    <property type="entry name" value="C3/4/5_MG1"/>
</dbReference>
<dbReference type="Pfam" id="PF01759">
    <property type="entry name" value="NTR"/>
    <property type="match status" value="1"/>
</dbReference>
<dbReference type="SUPFAM" id="SSF48239">
    <property type="entry name" value="Terpenoid cyclases/Protein prenyltransferases"/>
    <property type="match status" value="1"/>
</dbReference>
<dbReference type="PANTHER" id="PTHR11412:SF166">
    <property type="entry name" value="NTR DOMAIN-CONTAINING PROTEIN"/>
    <property type="match status" value="1"/>
</dbReference>
<dbReference type="SUPFAM" id="SSF50242">
    <property type="entry name" value="TIMP-like"/>
    <property type="match status" value="1"/>
</dbReference>
<dbReference type="SMART" id="SM01359">
    <property type="entry name" value="A2M_N_2"/>
    <property type="match status" value="1"/>
</dbReference>
<accession>A0A131Z8N3</accession>
<dbReference type="CDD" id="cd02896">
    <property type="entry name" value="complement_C3_C4_C5"/>
    <property type="match status" value="1"/>
</dbReference>
<dbReference type="InterPro" id="IPR001599">
    <property type="entry name" value="Macroglobln_a2"/>
</dbReference>
<dbReference type="InterPro" id="IPR013783">
    <property type="entry name" value="Ig-like_fold"/>
</dbReference>
<dbReference type="Pfam" id="PF17791">
    <property type="entry name" value="MG3"/>
    <property type="match status" value="1"/>
</dbReference>
<dbReference type="InterPro" id="IPR000020">
    <property type="entry name" value="Anaphylatoxin/fibulin"/>
</dbReference>
<dbReference type="InterPro" id="IPR002890">
    <property type="entry name" value="MG2"/>
</dbReference>
<keyword evidence="2" id="KW-0964">Secreted</keyword>
<dbReference type="Gene3D" id="2.40.50.120">
    <property type="match status" value="1"/>
</dbReference>
<dbReference type="InterPro" id="IPR018081">
    <property type="entry name" value="Anaphylatoxin_comp_syst"/>
</dbReference>
<dbReference type="InterPro" id="IPR008930">
    <property type="entry name" value="Terpenoid_cyclase/PrenylTrfase"/>
</dbReference>
<dbReference type="Gene3D" id="2.60.40.690">
    <property type="entry name" value="Alpha-macroglobulin, receptor-binding domain"/>
    <property type="match status" value="1"/>
</dbReference>
<dbReference type="InterPro" id="IPR011625">
    <property type="entry name" value="A2M_N_BRD"/>
</dbReference>
<dbReference type="InterPro" id="IPR008993">
    <property type="entry name" value="TIMP-like_OB-fold"/>
</dbReference>
<dbReference type="InterPro" id="IPR011626">
    <property type="entry name" value="Alpha-macroglobulin_TED"/>
</dbReference>
<dbReference type="Gene3D" id="2.60.40.1940">
    <property type="match status" value="1"/>
</dbReference>
<dbReference type="InterPro" id="IPR036595">
    <property type="entry name" value="A-macroglobulin_rcpt-bd_sf"/>
</dbReference>
<feature type="domain" description="Anaphylatoxin-like" evidence="5">
    <location>
        <begin position="711"/>
        <end position="755"/>
    </location>
</feature>
<dbReference type="Gene3D" id="1.20.91.20">
    <property type="entry name" value="Anaphylotoxins (complement system)"/>
    <property type="match status" value="1"/>
</dbReference>
<dbReference type="Gene3D" id="2.60.40.10">
    <property type="entry name" value="Immunoglobulins"/>
    <property type="match status" value="2"/>
</dbReference>
<evidence type="ECO:0000313" key="6">
    <source>
        <dbReference type="EMBL" id="JAP87318.1"/>
    </source>
</evidence>
<dbReference type="Pfam" id="PF07678">
    <property type="entry name" value="TED_complement"/>
    <property type="match status" value="1"/>
</dbReference>